<feature type="compositionally biased region" description="Polar residues" evidence="14">
    <location>
        <begin position="42"/>
        <end position="60"/>
    </location>
</feature>
<dbReference type="Gene3D" id="2.30.30.140">
    <property type="match status" value="2"/>
</dbReference>
<feature type="compositionally biased region" description="Polar residues" evidence="14">
    <location>
        <begin position="223"/>
        <end position="238"/>
    </location>
</feature>
<dbReference type="PROSITE" id="PS50812">
    <property type="entry name" value="PWWP"/>
    <property type="match status" value="1"/>
</dbReference>
<evidence type="ECO:0008006" key="21">
    <source>
        <dbReference type="Google" id="ProtNLM"/>
    </source>
</evidence>
<dbReference type="GO" id="GO:0005694">
    <property type="term" value="C:chromosome"/>
    <property type="evidence" value="ECO:0007669"/>
    <property type="project" value="UniProtKB-SubCell"/>
</dbReference>
<dbReference type="Pfam" id="PF23004">
    <property type="entry name" value="PHDvar_NSD"/>
    <property type="match status" value="1"/>
</dbReference>
<dbReference type="Gene3D" id="3.30.40.10">
    <property type="entry name" value="Zinc/RING finger domain, C3HC4 (zinc finger)"/>
    <property type="match status" value="3"/>
</dbReference>
<dbReference type="EMBL" id="JBEHCU010007842">
    <property type="protein sequence ID" value="KAL1391543.1"/>
    <property type="molecule type" value="Genomic_DNA"/>
</dbReference>
<feature type="coiled-coil region" evidence="13">
    <location>
        <begin position="983"/>
        <end position="1010"/>
    </location>
</feature>
<evidence type="ECO:0000259" key="16">
    <source>
        <dbReference type="PROSITE" id="PS50812"/>
    </source>
</evidence>
<reference evidence="19 20" key="1">
    <citation type="submission" date="2024-05" db="EMBL/GenBank/DDBJ databases">
        <title>Culex pipiens pipiens assembly and annotation.</title>
        <authorList>
            <person name="Alout H."/>
            <person name="Durand T."/>
        </authorList>
    </citation>
    <scope>NUCLEOTIDE SEQUENCE [LARGE SCALE GENOMIC DNA]</scope>
    <source>
        <strain evidence="19">HA-2024</strain>
        <tissue evidence="19">Whole body</tissue>
    </source>
</reference>
<feature type="region of interest" description="Disordered" evidence="14">
    <location>
        <begin position="42"/>
        <end position="238"/>
    </location>
</feature>
<proteinExistence type="predicted"/>
<dbReference type="SMART" id="SM00184">
    <property type="entry name" value="RING"/>
    <property type="match status" value="2"/>
</dbReference>
<dbReference type="InterPro" id="IPR050777">
    <property type="entry name" value="SET2_Histone-Lys_MeTrsfase"/>
</dbReference>
<evidence type="ECO:0000256" key="10">
    <source>
        <dbReference type="ARBA" id="ARBA00022771"/>
    </source>
</evidence>
<evidence type="ECO:0000256" key="2">
    <source>
        <dbReference type="ARBA" id="ARBA00004286"/>
    </source>
</evidence>
<feature type="region of interest" description="Disordered" evidence="14">
    <location>
        <begin position="516"/>
        <end position="537"/>
    </location>
</feature>
<evidence type="ECO:0000256" key="14">
    <source>
        <dbReference type="SAM" id="MobiDB-lite"/>
    </source>
</evidence>
<dbReference type="PROSITE" id="PS51215">
    <property type="entry name" value="AWS"/>
    <property type="match status" value="1"/>
</dbReference>
<feature type="region of interest" description="Disordered" evidence="14">
    <location>
        <begin position="1242"/>
        <end position="1324"/>
    </location>
</feature>
<evidence type="ECO:0000256" key="4">
    <source>
        <dbReference type="ARBA" id="ARBA00022553"/>
    </source>
</evidence>
<feature type="compositionally biased region" description="Basic and acidic residues" evidence="14">
    <location>
        <begin position="95"/>
        <end position="105"/>
    </location>
</feature>
<comment type="subcellular location">
    <subcellularLocation>
        <location evidence="2">Chromosome</location>
    </subcellularLocation>
    <subcellularLocation>
        <location evidence="1">Nucleus</location>
    </subcellularLocation>
</comment>
<organism evidence="19 20">
    <name type="scientific">Culex pipiens pipiens</name>
    <name type="common">Northern house mosquito</name>
    <dbReference type="NCBI Taxonomy" id="38569"/>
    <lineage>
        <taxon>Eukaryota</taxon>
        <taxon>Metazoa</taxon>
        <taxon>Ecdysozoa</taxon>
        <taxon>Arthropoda</taxon>
        <taxon>Hexapoda</taxon>
        <taxon>Insecta</taxon>
        <taxon>Pterygota</taxon>
        <taxon>Neoptera</taxon>
        <taxon>Endopterygota</taxon>
        <taxon>Diptera</taxon>
        <taxon>Nematocera</taxon>
        <taxon>Culicoidea</taxon>
        <taxon>Culicidae</taxon>
        <taxon>Culicinae</taxon>
        <taxon>Culicini</taxon>
        <taxon>Culex</taxon>
        <taxon>Culex</taxon>
    </lineage>
</organism>
<feature type="domain" description="PWWP" evidence="16">
    <location>
        <begin position="907"/>
        <end position="969"/>
    </location>
</feature>
<keyword evidence="20" id="KW-1185">Reference proteome</keyword>
<keyword evidence="6" id="KW-0808">Transferase</keyword>
<dbReference type="GO" id="GO:0008270">
    <property type="term" value="F:zinc ion binding"/>
    <property type="evidence" value="ECO:0007669"/>
    <property type="project" value="UniProtKB-KW"/>
</dbReference>
<dbReference type="SUPFAM" id="SSF63748">
    <property type="entry name" value="Tudor/PWWP/MBT"/>
    <property type="match status" value="2"/>
</dbReference>
<dbReference type="Pfam" id="PF00855">
    <property type="entry name" value="PWWP"/>
    <property type="match status" value="2"/>
</dbReference>
<sequence>MGRKARNKTRIRPPPLESGPSGDAMDSSAEVDFEQMLETSVITRSGLRNGQKLSLTTPVKSSPEVVRQDGTSPANKETVTPKRTKPALRSPAPTRADRDDSKDKMASPPDKSPVKSPQGTPDNKDVNGNDTSSAEQDANEPVNPKVLKTYSRTPAHARSKRSSPGQDFGTPRRLRTFTSSPLKTHRIPPKQPESAPSTPKLTPADVEDRLKSPERSRYLLKQLESSLSPKFTQPAKTSSVHVSRYGRIQKQKENADYIPLDVAKFITKSPPKAKVNPVVAVTKVDEEPVEEEEQEEVIQIIKTEPEGGDDEADIVPIDQIQIVDLDVSLSESLAAVEPDPVKVEMEKSSDADSARGSSIDLDTAGSAVGYKLGQVFWGAFHAKTIHWPCMIYPNPEDGQLTLVKKNKTVVHVVFFADNGRRGWIAESTLLPFGGLEEYKSLIAAKFKPLKNKLTTHLKRQTWIDAIRQAEEVQGFPIEARDARFQELLEAELAAKPKAPMRKRAMSISAGYHSNSLDESFESREKRLRSPTPESPMYEELPVKNKRIKLEASADDVISRYFQSMKDGSLESTSATGSECSDEVLSAAELAGLDRDEYNSYLLGMNRSYDAIMLAQAGRARTSHRLRTQALRNSFLKLESLTKKEETPSPVLPPRSTSPTVTKTKKPQSLEEMFCFKLEKNYLMKGIPKGFACAVCLEPNDVVKCSACHNHFHPRCIGAKTSSDPKLFKCVECADGQTHRCFVCNDQDATISAETKHRCALSGCGKYYHIHCLRLFPQHKITSTPNSSTLFCPYHTCHTCVSDDPRTNATATRGSLVRCIKCPSSYHPDAKCVPAGSQLLTTSTMICPKHSLEQCSINVNWCFLCCKGGSLICCETCPTAFHLECLQFNPPEGRYICEECESGRMPLYNEIVWAKYSVFKFWPALTIPPPAVPDVVFRRQHERTDICVRFFGTHDFGWINRRRIYLYHEGDSDSVTDRKRSGMMERYNEALREARQVFERLQAEKARAQESAPDDLSFKPPMYVKIKSNKYVAPLRGRNAARDEEEDSICECKPSDTDPCGLDSNCINRALLVECNPKTCPAGDSCQNQCFERKQYPALAAKRIPNKGWGLVAQEDIHQGQFVIEYVGEVINGEELARRIKQKQEQKDENYYFLTVDSELTIDAGPKGNLARFINHSCEPNCETLLWKVGGSQSVGLFALKDLKAGEELTFNYNFETFGDQKKICHCGAVKCSGLIGQKYRPPVPEEAPAKAKQGKKAAKRRRNSIHPAALFGKKRKLDGEEPATNAVVEPVASGSGKMKRIKQVSASTSVEEPPVEVKEEPQSP</sequence>
<dbReference type="Proteomes" id="UP001562425">
    <property type="component" value="Unassembled WGS sequence"/>
</dbReference>
<feature type="compositionally biased region" description="Basic and acidic residues" evidence="14">
    <location>
        <begin position="1315"/>
        <end position="1324"/>
    </location>
</feature>
<dbReference type="CDD" id="cd15565">
    <property type="entry name" value="PHD2_NSD"/>
    <property type="match status" value="1"/>
</dbReference>
<dbReference type="PANTHER" id="PTHR22884">
    <property type="entry name" value="SET DOMAIN PROTEINS"/>
    <property type="match status" value="1"/>
</dbReference>
<protein>
    <recommendedName>
        <fullName evidence="21">Histone-lysine N-methyltransferase</fullName>
    </recommendedName>
</protein>
<dbReference type="SMART" id="SM00317">
    <property type="entry name" value="SET"/>
    <property type="match status" value="1"/>
</dbReference>
<dbReference type="SUPFAM" id="SSF82199">
    <property type="entry name" value="SET domain"/>
    <property type="match status" value="1"/>
</dbReference>
<dbReference type="PROSITE" id="PS50280">
    <property type="entry name" value="SET"/>
    <property type="match status" value="1"/>
</dbReference>
<feature type="domain" description="SET" evidence="15">
    <location>
        <begin position="1096"/>
        <end position="1213"/>
    </location>
</feature>
<keyword evidence="11" id="KW-0862">Zinc</keyword>
<keyword evidence="5" id="KW-0489">Methyltransferase</keyword>
<evidence type="ECO:0000256" key="13">
    <source>
        <dbReference type="SAM" id="Coils"/>
    </source>
</evidence>
<feature type="compositionally biased region" description="Basic residues" evidence="14">
    <location>
        <begin position="1"/>
        <end position="11"/>
    </location>
</feature>
<dbReference type="InterPro" id="IPR001841">
    <property type="entry name" value="Znf_RING"/>
</dbReference>
<dbReference type="CDD" id="cd05838">
    <property type="entry name" value="PWWP_NSD_rpt2"/>
    <property type="match status" value="1"/>
</dbReference>
<evidence type="ECO:0000313" key="19">
    <source>
        <dbReference type="EMBL" id="KAL1391543.1"/>
    </source>
</evidence>
<dbReference type="InterPro" id="IPR003616">
    <property type="entry name" value="Post-SET_dom"/>
</dbReference>
<feature type="compositionally biased region" description="Polar residues" evidence="14">
    <location>
        <begin position="69"/>
        <end position="78"/>
    </location>
</feature>
<evidence type="ECO:0000259" key="17">
    <source>
        <dbReference type="PROSITE" id="PS50868"/>
    </source>
</evidence>
<name>A0ABD1D2V0_CULPP</name>
<accession>A0ABD1D2V0</accession>
<dbReference type="SMART" id="SM00249">
    <property type="entry name" value="PHD"/>
    <property type="match status" value="4"/>
</dbReference>
<evidence type="ECO:0000256" key="11">
    <source>
        <dbReference type="ARBA" id="ARBA00022833"/>
    </source>
</evidence>
<dbReference type="InterPro" id="IPR019786">
    <property type="entry name" value="Zinc_finger_PHD-type_CS"/>
</dbReference>
<feature type="region of interest" description="Disordered" evidence="14">
    <location>
        <begin position="1"/>
        <end position="28"/>
    </location>
</feature>
<dbReference type="PROSITE" id="PS50868">
    <property type="entry name" value="POST_SET"/>
    <property type="match status" value="1"/>
</dbReference>
<dbReference type="Pfam" id="PF17907">
    <property type="entry name" value="AWS"/>
    <property type="match status" value="1"/>
</dbReference>
<evidence type="ECO:0000259" key="18">
    <source>
        <dbReference type="PROSITE" id="PS51215"/>
    </source>
</evidence>
<keyword evidence="9" id="KW-0677">Repeat</keyword>
<evidence type="ECO:0000256" key="6">
    <source>
        <dbReference type="ARBA" id="ARBA00022679"/>
    </source>
</evidence>
<dbReference type="CDD" id="cd15566">
    <property type="entry name" value="PHD3_NSD"/>
    <property type="match status" value="1"/>
</dbReference>
<dbReference type="SUPFAM" id="SSF57903">
    <property type="entry name" value="FYVE/PHD zinc finger"/>
    <property type="match status" value="2"/>
</dbReference>
<evidence type="ECO:0000259" key="15">
    <source>
        <dbReference type="PROSITE" id="PS50280"/>
    </source>
</evidence>
<keyword evidence="12" id="KW-0539">Nucleus</keyword>
<evidence type="ECO:0000313" key="20">
    <source>
        <dbReference type="Proteomes" id="UP001562425"/>
    </source>
</evidence>
<dbReference type="InterPro" id="IPR011011">
    <property type="entry name" value="Znf_FYVE_PHD"/>
</dbReference>
<dbReference type="SMART" id="SM00293">
    <property type="entry name" value="PWWP"/>
    <property type="match status" value="2"/>
</dbReference>
<dbReference type="GO" id="GO:0032259">
    <property type="term" value="P:methylation"/>
    <property type="evidence" value="ECO:0007669"/>
    <property type="project" value="UniProtKB-KW"/>
</dbReference>
<dbReference type="InterPro" id="IPR055198">
    <property type="entry name" value="NSD_PHD"/>
</dbReference>
<evidence type="ECO:0000256" key="12">
    <source>
        <dbReference type="ARBA" id="ARBA00023242"/>
    </source>
</evidence>
<keyword evidence="10" id="KW-0863">Zinc-finger</keyword>
<keyword evidence="4" id="KW-0597">Phosphoprotein</keyword>
<evidence type="ECO:0000256" key="8">
    <source>
        <dbReference type="ARBA" id="ARBA00022723"/>
    </source>
</evidence>
<keyword evidence="7" id="KW-0949">S-adenosyl-L-methionine</keyword>
<feature type="region of interest" description="Disordered" evidence="14">
    <location>
        <begin position="642"/>
        <end position="662"/>
    </location>
</feature>
<evidence type="ECO:0000256" key="1">
    <source>
        <dbReference type="ARBA" id="ARBA00004123"/>
    </source>
</evidence>
<gene>
    <name evidence="19" type="ORF">pipiens_012309</name>
</gene>
<dbReference type="PROSITE" id="PS01359">
    <property type="entry name" value="ZF_PHD_1"/>
    <property type="match status" value="1"/>
</dbReference>
<keyword evidence="3" id="KW-0158">Chromosome</keyword>
<keyword evidence="13" id="KW-0175">Coiled coil</keyword>
<evidence type="ECO:0000256" key="7">
    <source>
        <dbReference type="ARBA" id="ARBA00022691"/>
    </source>
</evidence>
<dbReference type="InterPro" id="IPR055197">
    <property type="entry name" value="PHDvar_NSD"/>
</dbReference>
<dbReference type="InterPro" id="IPR006560">
    <property type="entry name" value="AWS_dom"/>
</dbReference>
<dbReference type="InterPro" id="IPR001965">
    <property type="entry name" value="Znf_PHD"/>
</dbReference>
<dbReference type="Pfam" id="PF22908">
    <property type="entry name" value="PHD_NSD"/>
    <property type="match status" value="1"/>
</dbReference>
<feature type="domain" description="Post-SET" evidence="17">
    <location>
        <begin position="1220"/>
        <end position="1236"/>
    </location>
</feature>
<dbReference type="InterPro" id="IPR001214">
    <property type="entry name" value="SET_dom"/>
</dbReference>
<dbReference type="GO" id="GO:0140938">
    <property type="term" value="F:histone H3 methyltransferase activity"/>
    <property type="evidence" value="ECO:0007669"/>
    <property type="project" value="UniProtKB-ARBA"/>
</dbReference>
<dbReference type="InterPro" id="IPR046341">
    <property type="entry name" value="SET_dom_sf"/>
</dbReference>
<dbReference type="SMART" id="SM00508">
    <property type="entry name" value="PostSET"/>
    <property type="match status" value="1"/>
</dbReference>
<dbReference type="InterPro" id="IPR013083">
    <property type="entry name" value="Znf_RING/FYVE/PHD"/>
</dbReference>
<feature type="compositionally biased region" description="Basic residues" evidence="14">
    <location>
        <begin position="1252"/>
        <end position="1264"/>
    </location>
</feature>
<evidence type="ECO:0000256" key="5">
    <source>
        <dbReference type="ARBA" id="ARBA00022603"/>
    </source>
</evidence>
<dbReference type="Gene3D" id="2.170.270.10">
    <property type="entry name" value="SET domain"/>
    <property type="match status" value="1"/>
</dbReference>
<dbReference type="SMART" id="SM00570">
    <property type="entry name" value="AWS"/>
    <property type="match status" value="1"/>
</dbReference>
<comment type="caution">
    <text evidence="19">The sequence shown here is derived from an EMBL/GenBank/DDBJ whole genome shotgun (WGS) entry which is preliminary data.</text>
</comment>
<evidence type="ECO:0000256" key="9">
    <source>
        <dbReference type="ARBA" id="ARBA00022737"/>
    </source>
</evidence>
<feature type="domain" description="AWS" evidence="18">
    <location>
        <begin position="1044"/>
        <end position="1094"/>
    </location>
</feature>
<feature type="compositionally biased region" description="Basic and acidic residues" evidence="14">
    <location>
        <begin position="206"/>
        <end position="217"/>
    </location>
</feature>
<dbReference type="GO" id="GO:0016279">
    <property type="term" value="F:protein-lysine N-methyltransferase activity"/>
    <property type="evidence" value="ECO:0007669"/>
    <property type="project" value="UniProtKB-ARBA"/>
</dbReference>
<keyword evidence="8" id="KW-0479">Metal-binding</keyword>
<dbReference type="CDD" id="cd15567">
    <property type="entry name" value="PHD4_NSD"/>
    <property type="match status" value="1"/>
</dbReference>
<dbReference type="Pfam" id="PF00856">
    <property type="entry name" value="SET"/>
    <property type="match status" value="1"/>
</dbReference>
<dbReference type="InterPro" id="IPR000313">
    <property type="entry name" value="PWWP_dom"/>
</dbReference>
<dbReference type="GO" id="GO:0005634">
    <property type="term" value="C:nucleus"/>
    <property type="evidence" value="ECO:0007669"/>
    <property type="project" value="UniProtKB-SubCell"/>
</dbReference>
<evidence type="ECO:0000256" key="3">
    <source>
        <dbReference type="ARBA" id="ARBA00022454"/>
    </source>
</evidence>